<dbReference type="InterPro" id="IPR029016">
    <property type="entry name" value="GAF-like_dom_sf"/>
</dbReference>
<dbReference type="InterPro" id="IPR050707">
    <property type="entry name" value="HTH_MetabolicPath_Reg"/>
</dbReference>
<name>A0ABX1MKS3_9RHOO</name>
<evidence type="ECO:0000256" key="1">
    <source>
        <dbReference type="ARBA" id="ARBA00023015"/>
    </source>
</evidence>
<dbReference type="Pfam" id="PF09339">
    <property type="entry name" value="HTH_IclR"/>
    <property type="match status" value="1"/>
</dbReference>
<evidence type="ECO:0000259" key="4">
    <source>
        <dbReference type="PROSITE" id="PS51077"/>
    </source>
</evidence>
<dbReference type="SUPFAM" id="SSF46785">
    <property type="entry name" value="Winged helix' DNA-binding domain"/>
    <property type="match status" value="1"/>
</dbReference>
<keyword evidence="1" id="KW-0805">Transcription regulation</keyword>
<dbReference type="PANTHER" id="PTHR30136">
    <property type="entry name" value="HELIX-TURN-HELIX TRANSCRIPTIONAL REGULATOR, ICLR FAMILY"/>
    <property type="match status" value="1"/>
</dbReference>
<dbReference type="RefSeq" id="WP_169205988.1">
    <property type="nucleotide sequence ID" value="NZ_CP059560.1"/>
</dbReference>
<dbReference type="PROSITE" id="PS51078">
    <property type="entry name" value="ICLR_ED"/>
    <property type="match status" value="1"/>
</dbReference>
<keyword evidence="2" id="KW-0238">DNA-binding</keyword>
<evidence type="ECO:0000313" key="6">
    <source>
        <dbReference type="EMBL" id="NMF88568.1"/>
    </source>
</evidence>
<dbReference type="Gene3D" id="3.30.450.40">
    <property type="match status" value="1"/>
</dbReference>
<organism evidence="6 7">
    <name type="scientific">Aromatoleum petrolei</name>
    <dbReference type="NCBI Taxonomy" id="76116"/>
    <lineage>
        <taxon>Bacteria</taxon>
        <taxon>Pseudomonadati</taxon>
        <taxon>Pseudomonadota</taxon>
        <taxon>Betaproteobacteria</taxon>
        <taxon>Rhodocyclales</taxon>
        <taxon>Rhodocyclaceae</taxon>
        <taxon>Aromatoleum</taxon>
    </lineage>
</organism>
<dbReference type="Proteomes" id="UP000652074">
    <property type="component" value="Unassembled WGS sequence"/>
</dbReference>
<sequence>MPKRSQADVVNGDKENGGPRSLTRLLGLFDALARSPNGLTLAELNVTLESPKSSLLNLLRPLVNDGYLNHDGSRYLLGPAVFRLAANVMSVWNFSKVLHPYLEELANRCHETVYVGILDREQGVITYLQVIESAHSVRYSMPVGTSRPLYCTAAGRLLLAHADREWQEEYMRRTKMEPRTPQTITRKKELRAELENVLQKGYSVSVGELMRESAGIAAPIFGTDGKVVAALAIGAPSDRFEQERPLLQEALLDVATRASGMMRGSSPVLS</sequence>
<dbReference type="InterPro" id="IPR036388">
    <property type="entry name" value="WH-like_DNA-bd_sf"/>
</dbReference>
<dbReference type="SMART" id="SM00346">
    <property type="entry name" value="HTH_ICLR"/>
    <property type="match status" value="1"/>
</dbReference>
<feature type="domain" description="IclR-ED" evidence="5">
    <location>
        <begin position="80"/>
        <end position="270"/>
    </location>
</feature>
<dbReference type="InterPro" id="IPR036390">
    <property type="entry name" value="WH_DNA-bd_sf"/>
</dbReference>
<feature type="domain" description="HTH iclR-type" evidence="4">
    <location>
        <begin position="19"/>
        <end position="79"/>
    </location>
</feature>
<keyword evidence="7" id="KW-1185">Reference proteome</keyword>
<keyword evidence="3" id="KW-0804">Transcription</keyword>
<evidence type="ECO:0000256" key="3">
    <source>
        <dbReference type="ARBA" id="ARBA00023163"/>
    </source>
</evidence>
<dbReference type="Gene3D" id="1.10.10.10">
    <property type="entry name" value="Winged helix-like DNA-binding domain superfamily/Winged helix DNA-binding domain"/>
    <property type="match status" value="1"/>
</dbReference>
<dbReference type="PANTHER" id="PTHR30136:SF35">
    <property type="entry name" value="HTH-TYPE TRANSCRIPTIONAL REGULATOR RV1719"/>
    <property type="match status" value="1"/>
</dbReference>
<evidence type="ECO:0000259" key="5">
    <source>
        <dbReference type="PROSITE" id="PS51078"/>
    </source>
</evidence>
<dbReference type="InterPro" id="IPR005471">
    <property type="entry name" value="Tscrpt_reg_IclR_N"/>
</dbReference>
<evidence type="ECO:0000256" key="2">
    <source>
        <dbReference type="ARBA" id="ARBA00023125"/>
    </source>
</evidence>
<dbReference type="SUPFAM" id="SSF55781">
    <property type="entry name" value="GAF domain-like"/>
    <property type="match status" value="1"/>
</dbReference>
<dbReference type="InterPro" id="IPR014757">
    <property type="entry name" value="Tscrpt_reg_IclR_C"/>
</dbReference>
<protein>
    <submittedName>
        <fullName evidence="6">Helix-turn-helix domain-containing protein</fullName>
    </submittedName>
</protein>
<dbReference type="EMBL" id="WTVR01000014">
    <property type="protein sequence ID" value="NMF88568.1"/>
    <property type="molecule type" value="Genomic_DNA"/>
</dbReference>
<comment type="caution">
    <text evidence="6">The sequence shown here is derived from an EMBL/GenBank/DDBJ whole genome shotgun (WGS) entry which is preliminary data.</text>
</comment>
<accession>A0ABX1MKS3</accession>
<evidence type="ECO:0000313" key="7">
    <source>
        <dbReference type="Proteomes" id="UP000652074"/>
    </source>
</evidence>
<dbReference type="PROSITE" id="PS51077">
    <property type="entry name" value="HTH_ICLR"/>
    <property type="match status" value="1"/>
</dbReference>
<dbReference type="Pfam" id="PF01614">
    <property type="entry name" value="IclR_C"/>
    <property type="match status" value="1"/>
</dbReference>
<reference evidence="6 7" key="1">
    <citation type="submission" date="2019-12" db="EMBL/GenBank/DDBJ databases">
        <title>Comparative genomics gives insights into the taxonomy of the Azoarcus-Aromatoleum group and reveals separate origins of nif in the plant-associated Azoarcus and non-plant-associated Aromatoleum sub-groups.</title>
        <authorList>
            <person name="Lafos M."/>
            <person name="Maluk M."/>
            <person name="Batista M."/>
            <person name="Junghare M."/>
            <person name="Carmona M."/>
            <person name="Faoro H."/>
            <person name="Cruz L.M."/>
            <person name="Battistoni F."/>
            <person name="De Souza E."/>
            <person name="Pedrosa F."/>
            <person name="Chen W.-M."/>
            <person name="Poole P.S."/>
            <person name="Dixon R.A."/>
            <person name="James E.K."/>
        </authorList>
    </citation>
    <scope>NUCLEOTIDE SEQUENCE [LARGE SCALE GENOMIC DNA]</scope>
    <source>
        <strain evidence="6 7">ToN1</strain>
    </source>
</reference>
<proteinExistence type="predicted"/>
<gene>
    <name evidence="6" type="ORF">GPA26_08715</name>
</gene>